<dbReference type="PANTHER" id="PTHR33021">
    <property type="entry name" value="BLUE COPPER PROTEIN"/>
    <property type="match status" value="1"/>
</dbReference>
<organism evidence="6 7">
    <name type="scientific">Theobroma cacao</name>
    <name type="common">Cacao</name>
    <name type="synonym">Cocoa</name>
    <dbReference type="NCBI Taxonomy" id="3641"/>
    <lineage>
        <taxon>Eukaryota</taxon>
        <taxon>Viridiplantae</taxon>
        <taxon>Streptophyta</taxon>
        <taxon>Embryophyta</taxon>
        <taxon>Tracheophyta</taxon>
        <taxon>Spermatophyta</taxon>
        <taxon>Magnoliopsida</taxon>
        <taxon>eudicotyledons</taxon>
        <taxon>Gunneridae</taxon>
        <taxon>Pentapetalae</taxon>
        <taxon>rosids</taxon>
        <taxon>malvids</taxon>
        <taxon>Malvales</taxon>
        <taxon>Malvaceae</taxon>
        <taxon>Byttnerioideae</taxon>
        <taxon>Theobroma</taxon>
    </lineage>
</organism>
<dbReference type="AlphaFoldDB" id="A0A061GVG5"/>
<keyword evidence="3" id="KW-1133">Transmembrane helix</keyword>
<dbReference type="InterPro" id="IPR008972">
    <property type="entry name" value="Cupredoxin"/>
</dbReference>
<dbReference type="Pfam" id="PF02298">
    <property type="entry name" value="Cu_bind_like"/>
    <property type="match status" value="1"/>
</dbReference>
<feature type="domain" description="Phytocyanin" evidence="5">
    <location>
        <begin position="27"/>
        <end position="132"/>
    </location>
</feature>
<evidence type="ECO:0000256" key="3">
    <source>
        <dbReference type="SAM" id="Phobius"/>
    </source>
</evidence>
<dbReference type="FunFam" id="2.60.40.420:FF:000034">
    <property type="entry name" value="Cupredoxin superfamily protein"/>
    <property type="match status" value="1"/>
</dbReference>
<dbReference type="OMA" id="TIVYAER"/>
<evidence type="ECO:0000259" key="5">
    <source>
        <dbReference type="PROSITE" id="PS51485"/>
    </source>
</evidence>
<keyword evidence="1" id="KW-1015">Disulfide bond</keyword>
<keyword evidence="3" id="KW-0812">Transmembrane</keyword>
<gene>
    <name evidence="6" type="ORF">TCM_038113</name>
</gene>
<sequence>MTNHRVGLSLIGLLIVAMTFLEGAIAADYTVGDDYGWDVPPNNSSDFYASWANRFEFKIGDVAVFNWTGDHTAAQVTNKADFDSCNKSGAGIRLIGEAGVRVPITWEGFHYFICTVHTHCEQGQKVALNVTADVSSAPGPHPTVFAFSMLLCALAIVLLIH</sequence>
<dbReference type="HOGENOM" id="CLU_058719_3_2_1"/>
<dbReference type="Gramene" id="EOY31109">
    <property type="protein sequence ID" value="EOY31109"/>
    <property type="gene ID" value="TCM_038113"/>
</dbReference>
<dbReference type="InterPro" id="IPR003245">
    <property type="entry name" value="Phytocyanin_dom"/>
</dbReference>
<proteinExistence type="predicted"/>
<keyword evidence="7" id="KW-1185">Reference proteome</keyword>
<keyword evidence="2" id="KW-0325">Glycoprotein</keyword>
<dbReference type="PROSITE" id="PS51485">
    <property type="entry name" value="PHYTOCYANIN"/>
    <property type="match status" value="1"/>
</dbReference>
<dbReference type="GO" id="GO:0005886">
    <property type="term" value="C:plasma membrane"/>
    <property type="evidence" value="ECO:0000318"/>
    <property type="project" value="GO_Central"/>
</dbReference>
<dbReference type="eggNOG" id="ENOG502S9FB">
    <property type="taxonomic scope" value="Eukaryota"/>
</dbReference>
<dbReference type="Proteomes" id="UP000026915">
    <property type="component" value="Chromosome 9"/>
</dbReference>
<name>A0A061GVG5_THECC</name>
<accession>A0A061GVG5</accession>
<dbReference type="Gene3D" id="2.60.40.420">
    <property type="entry name" value="Cupredoxins - blue copper proteins"/>
    <property type="match status" value="1"/>
</dbReference>
<evidence type="ECO:0000313" key="6">
    <source>
        <dbReference type="EMBL" id="EOY31109.1"/>
    </source>
</evidence>
<dbReference type="PANTHER" id="PTHR33021:SF325">
    <property type="entry name" value="PHYTOCYANIN DOMAIN-CONTAINING PROTEIN"/>
    <property type="match status" value="1"/>
</dbReference>
<evidence type="ECO:0000313" key="7">
    <source>
        <dbReference type="Proteomes" id="UP000026915"/>
    </source>
</evidence>
<keyword evidence="3" id="KW-0472">Membrane</keyword>
<feature type="transmembrane region" description="Helical" evidence="3">
    <location>
        <begin position="143"/>
        <end position="160"/>
    </location>
</feature>
<dbReference type="GO" id="GO:0009055">
    <property type="term" value="F:electron transfer activity"/>
    <property type="evidence" value="ECO:0007669"/>
    <property type="project" value="InterPro"/>
</dbReference>
<dbReference type="SUPFAM" id="SSF49503">
    <property type="entry name" value="Cupredoxins"/>
    <property type="match status" value="1"/>
</dbReference>
<protein>
    <submittedName>
        <fullName evidence="6">Early nodulin-like protein 14, putative</fullName>
    </submittedName>
</protein>
<dbReference type="EMBL" id="CM001887">
    <property type="protein sequence ID" value="EOY31109.1"/>
    <property type="molecule type" value="Genomic_DNA"/>
</dbReference>
<evidence type="ECO:0000256" key="4">
    <source>
        <dbReference type="SAM" id="SignalP"/>
    </source>
</evidence>
<feature type="signal peptide" evidence="4">
    <location>
        <begin position="1"/>
        <end position="26"/>
    </location>
</feature>
<reference evidence="6 7" key="1">
    <citation type="journal article" date="2013" name="Genome Biol.">
        <title>The genome sequence of the most widely cultivated cacao type and its use to identify candidate genes regulating pod color.</title>
        <authorList>
            <person name="Motamayor J.C."/>
            <person name="Mockaitis K."/>
            <person name="Schmutz J."/>
            <person name="Haiminen N."/>
            <person name="Iii D.L."/>
            <person name="Cornejo O."/>
            <person name="Findley S.D."/>
            <person name="Zheng P."/>
            <person name="Utro F."/>
            <person name="Royaert S."/>
            <person name="Saski C."/>
            <person name="Jenkins J."/>
            <person name="Podicheti R."/>
            <person name="Zhao M."/>
            <person name="Scheffler B.E."/>
            <person name="Stack J.C."/>
            <person name="Feltus F.A."/>
            <person name="Mustiga G.M."/>
            <person name="Amores F."/>
            <person name="Phillips W."/>
            <person name="Marelli J.P."/>
            <person name="May G.D."/>
            <person name="Shapiro H."/>
            <person name="Ma J."/>
            <person name="Bustamante C.D."/>
            <person name="Schnell R.J."/>
            <person name="Main D."/>
            <person name="Gilbert D."/>
            <person name="Parida L."/>
            <person name="Kuhn D.N."/>
        </authorList>
    </citation>
    <scope>NUCLEOTIDE SEQUENCE [LARGE SCALE GENOMIC DNA]</scope>
    <source>
        <strain evidence="7">cv. Matina 1-6</strain>
    </source>
</reference>
<evidence type="ECO:0000256" key="1">
    <source>
        <dbReference type="ARBA" id="ARBA00023157"/>
    </source>
</evidence>
<dbReference type="InterPro" id="IPR039391">
    <property type="entry name" value="Phytocyanin-like"/>
</dbReference>
<dbReference type="InParanoid" id="A0A061GVG5"/>
<feature type="chain" id="PRO_5001603761" evidence="4">
    <location>
        <begin position="27"/>
        <end position="161"/>
    </location>
</feature>
<evidence type="ECO:0000256" key="2">
    <source>
        <dbReference type="ARBA" id="ARBA00023180"/>
    </source>
</evidence>
<keyword evidence="4" id="KW-0732">Signal</keyword>